<name>A0AAV7U3Z7_PLEWA</name>
<comment type="caution">
    <text evidence="1">The sequence shown here is derived from an EMBL/GenBank/DDBJ whole genome shotgun (WGS) entry which is preliminary data.</text>
</comment>
<sequence>MKPPSAPVLRAPCLACFWKMRRKAQSSLKSDLENRAEILVYRLLIEVQTITRLQDRRQQWTVVESHHLDCTLTIA</sequence>
<proteinExistence type="predicted"/>
<accession>A0AAV7U3Z7</accession>
<evidence type="ECO:0000313" key="1">
    <source>
        <dbReference type="EMBL" id="KAJ1183116.1"/>
    </source>
</evidence>
<keyword evidence="2" id="KW-1185">Reference proteome</keyword>
<dbReference type="EMBL" id="JANPWB010000006">
    <property type="protein sequence ID" value="KAJ1183116.1"/>
    <property type="molecule type" value="Genomic_DNA"/>
</dbReference>
<organism evidence="1 2">
    <name type="scientific">Pleurodeles waltl</name>
    <name type="common">Iberian ribbed newt</name>
    <dbReference type="NCBI Taxonomy" id="8319"/>
    <lineage>
        <taxon>Eukaryota</taxon>
        <taxon>Metazoa</taxon>
        <taxon>Chordata</taxon>
        <taxon>Craniata</taxon>
        <taxon>Vertebrata</taxon>
        <taxon>Euteleostomi</taxon>
        <taxon>Amphibia</taxon>
        <taxon>Batrachia</taxon>
        <taxon>Caudata</taxon>
        <taxon>Salamandroidea</taxon>
        <taxon>Salamandridae</taxon>
        <taxon>Pleurodelinae</taxon>
        <taxon>Pleurodeles</taxon>
    </lineage>
</organism>
<dbReference type="AlphaFoldDB" id="A0AAV7U3Z7"/>
<dbReference type="Proteomes" id="UP001066276">
    <property type="component" value="Chromosome 3_2"/>
</dbReference>
<reference evidence="1" key="1">
    <citation type="journal article" date="2022" name="bioRxiv">
        <title>Sequencing and chromosome-scale assembly of the giantPleurodeles waltlgenome.</title>
        <authorList>
            <person name="Brown T."/>
            <person name="Elewa A."/>
            <person name="Iarovenko S."/>
            <person name="Subramanian E."/>
            <person name="Araus A.J."/>
            <person name="Petzold A."/>
            <person name="Susuki M."/>
            <person name="Suzuki K.-i.T."/>
            <person name="Hayashi T."/>
            <person name="Toyoda A."/>
            <person name="Oliveira C."/>
            <person name="Osipova E."/>
            <person name="Leigh N.D."/>
            <person name="Simon A."/>
            <person name="Yun M.H."/>
        </authorList>
    </citation>
    <scope>NUCLEOTIDE SEQUENCE</scope>
    <source>
        <strain evidence="1">20211129_DDA</strain>
        <tissue evidence="1">Liver</tissue>
    </source>
</reference>
<gene>
    <name evidence="1" type="ORF">NDU88_008287</name>
</gene>
<protein>
    <submittedName>
        <fullName evidence="1">Uncharacterized protein</fullName>
    </submittedName>
</protein>
<evidence type="ECO:0000313" key="2">
    <source>
        <dbReference type="Proteomes" id="UP001066276"/>
    </source>
</evidence>